<comment type="similarity">
    <text evidence="1">Belongs to the PemK/MazF family.</text>
</comment>
<accession>A0AAW9NSR7</accession>
<dbReference type="InterPro" id="IPR011067">
    <property type="entry name" value="Plasmid_toxin/cell-grow_inhib"/>
</dbReference>
<gene>
    <name evidence="3" type="ORF">P9B03_02025</name>
</gene>
<keyword evidence="4" id="KW-1185">Reference proteome</keyword>
<keyword evidence="2" id="KW-1277">Toxin-antitoxin system</keyword>
<dbReference type="Pfam" id="PF02452">
    <property type="entry name" value="PemK_toxin"/>
    <property type="match status" value="1"/>
</dbReference>
<evidence type="ECO:0000256" key="1">
    <source>
        <dbReference type="ARBA" id="ARBA00007521"/>
    </source>
</evidence>
<dbReference type="RefSeq" id="WP_326121518.1">
    <property type="nucleotide sequence ID" value="NZ_JARSFG010000003.1"/>
</dbReference>
<evidence type="ECO:0000256" key="2">
    <source>
        <dbReference type="ARBA" id="ARBA00022649"/>
    </source>
</evidence>
<dbReference type="EMBL" id="JARSFG010000003">
    <property type="protein sequence ID" value="MEC1177248.1"/>
    <property type="molecule type" value="Genomic_DNA"/>
</dbReference>
<dbReference type="SUPFAM" id="SSF50118">
    <property type="entry name" value="Cell growth inhibitor/plasmid maintenance toxic component"/>
    <property type="match status" value="1"/>
</dbReference>
<protein>
    <submittedName>
        <fullName evidence="3">Type II toxin-antitoxin system PemK/MazF family toxin</fullName>
    </submittedName>
</protein>
<reference evidence="3 4" key="1">
    <citation type="submission" date="2023-03" db="EMBL/GenBank/DDBJ databases">
        <title>Bacillus Genome Sequencing.</title>
        <authorList>
            <person name="Dunlap C."/>
        </authorList>
    </citation>
    <scope>NUCLEOTIDE SEQUENCE [LARGE SCALE GENOMIC DNA]</scope>
    <source>
        <strain evidence="3 4">B-59205</strain>
    </source>
</reference>
<dbReference type="InterPro" id="IPR003477">
    <property type="entry name" value="PemK-like"/>
</dbReference>
<organism evidence="3 4">
    <name type="scientific">Metasolibacillus meyeri</name>
    <dbReference type="NCBI Taxonomy" id="1071052"/>
    <lineage>
        <taxon>Bacteria</taxon>
        <taxon>Bacillati</taxon>
        <taxon>Bacillota</taxon>
        <taxon>Bacilli</taxon>
        <taxon>Bacillales</taxon>
        <taxon>Caryophanaceae</taxon>
        <taxon>Metasolibacillus</taxon>
    </lineage>
</organism>
<dbReference type="AlphaFoldDB" id="A0AAW9NSR7"/>
<comment type="caution">
    <text evidence="3">The sequence shown here is derived from an EMBL/GenBank/DDBJ whole genome shotgun (WGS) entry which is preliminary data.</text>
</comment>
<name>A0AAW9NSR7_9BACL</name>
<sequence>MEEEKQVQKQEDVYSTGEVFYAYFRFDEGGEKGKHRPIVAMRNEEDETWKALKVTSRIAKKINHKYGYLLKHWEEVGLERPSIVKCNREDIIDIDPQNIVKKLGDLSEADLKGLFVKLLKVKDIEYRRDQQKINEIER</sequence>
<dbReference type="Gene3D" id="2.30.30.110">
    <property type="match status" value="1"/>
</dbReference>
<evidence type="ECO:0000313" key="3">
    <source>
        <dbReference type="EMBL" id="MEC1177248.1"/>
    </source>
</evidence>
<dbReference type="Proteomes" id="UP001344888">
    <property type="component" value="Unassembled WGS sequence"/>
</dbReference>
<evidence type="ECO:0000313" key="4">
    <source>
        <dbReference type="Proteomes" id="UP001344888"/>
    </source>
</evidence>
<dbReference type="GO" id="GO:0003677">
    <property type="term" value="F:DNA binding"/>
    <property type="evidence" value="ECO:0007669"/>
    <property type="project" value="InterPro"/>
</dbReference>
<proteinExistence type="inferred from homology"/>